<dbReference type="OMA" id="DEARWMK"/>
<evidence type="ECO:0000256" key="4">
    <source>
        <dbReference type="ARBA" id="ARBA00022728"/>
    </source>
</evidence>
<keyword evidence="4" id="KW-0747">Spliceosome</keyword>
<evidence type="ECO:0000256" key="8">
    <source>
        <dbReference type="SAM" id="MobiDB-lite"/>
    </source>
</evidence>
<evidence type="ECO:0000256" key="7">
    <source>
        <dbReference type="ARBA" id="ARBA00035004"/>
    </source>
</evidence>
<dbReference type="PANTHER" id="PTHR20957:SF0">
    <property type="entry name" value="RNA-BINDING PROTEIN 48"/>
    <property type="match status" value="1"/>
</dbReference>
<dbReference type="STRING" id="13706.A0A1X2HIF8"/>
<keyword evidence="10" id="KW-1185">Reference proteome</keyword>
<keyword evidence="5" id="KW-0694">RNA-binding</keyword>
<evidence type="ECO:0000256" key="2">
    <source>
        <dbReference type="ARBA" id="ARBA00015189"/>
    </source>
</evidence>
<dbReference type="GO" id="GO:0005654">
    <property type="term" value="C:nucleoplasm"/>
    <property type="evidence" value="ECO:0007669"/>
    <property type="project" value="TreeGrafter"/>
</dbReference>
<evidence type="ECO:0000313" key="9">
    <source>
        <dbReference type="EMBL" id="ORY98847.1"/>
    </source>
</evidence>
<name>A0A1X2HIF8_SYNRA</name>
<feature type="region of interest" description="Disordered" evidence="8">
    <location>
        <begin position="187"/>
        <end position="207"/>
    </location>
</feature>
<dbReference type="AlphaFoldDB" id="A0A1X2HIF8"/>
<gene>
    <name evidence="9" type="ORF">BCR43DRAFT_488274</name>
</gene>
<evidence type="ECO:0000256" key="6">
    <source>
        <dbReference type="ARBA" id="ARBA00023187"/>
    </source>
</evidence>
<dbReference type="Proteomes" id="UP000242180">
    <property type="component" value="Unassembled WGS sequence"/>
</dbReference>
<dbReference type="OrthoDB" id="78358at2759"/>
<dbReference type="SUPFAM" id="SSF54928">
    <property type="entry name" value="RNA-binding domain, RBD"/>
    <property type="match status" value="1"/>
</dbReference>
<dbReference type="GO" id="GO:0005681">
    <property type="term" value="C:spliceosomal complex"/>
    <property type="evidence" value="ECO:0007669"/>
    <property type="project" value="UniProtKB-KW"/>
</dbReference>
<dbReference type="InParanoid" id="A0A1X2HIF8"/>
<dbReference type="Gene3D" id="3.30.70.330">
    <property type="match status" value="1"/>
</dbReference>
<dbReference type="InterPro" id="IPR039599">
    <property type="entry name" value="RBM48"/>
</dbReference>
<accession>A0A1X2HIF8</accession>
<keyword evidence="6" id="KW-0508">mRNA splicing</keyword>
<evidence type="ECO:0000313" key="10">
    <source>
        <dbReference type="Proteomes" id="UP000242180"/>
    </source>
</evidence>
<sequence>MATNRPEYRDSREPRAVKVYTPAQESRFLLFENVPSLGVIDQLIRACRKFGQVVEHHVLDDHPNATDLTDVVWVAFDSLASGRRAKKKLDDTPFFAQLLRVSYAPEYETMDDIRQKLVDRTVNVIRSMNPKRKRHSLKGTRGPNTNSSYRGYTGSHKGDDEGITSNDSGNTITTTATTATTTTMTATATDNDAPPLGSGVIKRRRRI</sequence>
<feature type="region of interest" description="Disordered" evidence="8">
    <location>
        <begin position="131"/>
        <end position="173"/>
    </location>
</feature>
<comment type="caution">
    <text evidence="9">The sequence shown here is derived from an EMBL/GenBank/DDBJ whole genome shotgun (WGS) entry which is preliminary data.</text>
</comment>
<organism evidence="9 10">
    <name type="scientific">Syncephalastrum racemosum</name>
    <name type="common">Filamentous fungus</name>
    <dbReference type="NCBI Taxonomy" id="13706"/>
    <lineage>
        <taxon>Eukaryota</taxon>
        <taxon>Fungi</taxon>
        <taxon>Fungi incertae sedis</taxon>
        <taxon>Mucoromycota</taxon>
        <taxon>Mucoromycotina</taxon>
        <taxon>Mucoromycetes</taxon>
        <taxon>Mucorales</taxon>
        <taxon>Syncephalastraceae</taxon>
        <taxon>Syncephalastrum</taxon>
    </lineage>
</organism>
<keyword evidence="3" id="KW-0507">mRNA processing</keyword>
<dbReference type="InterPro" id="IPR012677">
    <property type="entry name" value="Nucleotide-bd_a/b_plait_sf"/>
</dbReference>
<comment type="similarity">
    <text evidence="1">Belongs to the RBM48 family.</text>
</comment>
<dbReference type="GO" id="GO:0008380">
    <property type="term" value="P:RNA splicing"/>
    <property type="evidence" value="ECO:0007669"/>
    <property type="project" value="UniProtKB-KW"/>
</dbReference>
<comment type="function">
    <text evidence="7">As a component of the minor spliceosome, involved in the splicing of U12-type introns in pre-mRNAs.</text>
</comment>
<evidence type="ECO:0000256" key="5">
    <source>
        <dbReference type="ARBA" id="ARBA00022884"/>
    </source>
</evidence>
<reference evidence="9 10" key="1">
    <citation type="submission" date="2016-07" db="EMBL/GenBank/DDBJ databases">
        <title>Pervasive Adenine N6-methylation of Active Genes in Fungi.</title>
        <authorList>
            <consortium name="DOE Joint Genome Institute"/>
            <person name="Mondo S.J."/>
            <person name="Dannebaum R.O."/>
            <person name="Kuo R.C."/>
            <person name="Labutti K."/>
            <person name="Haridas S."/>
            <person name="Kuo A."/>
            <person name="Salamov A."/>
            <person name="Ahrendt S.R."/>
            <person name="Lipzen A."/>
            <person name="Sullivan W."/>
            <person name="Andreopoulos W.B."/>
            <person name="Clum A."/>
            <person name="Lindquist E."/>
            <person name="Daum C."/>
            <person name="Ramamoorthy G.K."/>
            <person name="Gryganskyi A."/>
            <person name="Culley D."/>
            <person name="Magnuson J.K."/>
            <person name="James T.Y."/>
            <person name="O'Malley M.A."/>
            <person name="Stajich J.E."/>
            <person name="Spatafora J.W."/>
            <person name="Visel A."/>
            <person name="Grigoriev I.V."/>
        </authorList>
    </citation>
    <scope>NUCLEOTIDE SEQUENCE [LARGE SCALE GENOMIC DNA]</scope>
    <source>
        <strain evidence="9 10">NRRL 2496</strain>
    </source>
</reference>
<dbReference type="GO" id="GO:0003723">
    <property type="term" value="F:RNA binding"/>
    <property type="evidence" value="ECO:0007669"/>
    <property type="project" value="UniProtKB-KW"/>
</dbReference>
<dbReference type="InterPro" id="IPR034264">
    <property type="entry name" value="RBM48_RRM"/>
</dbReference>
<protein>
    <recommendedName>
        <fullName evidence="2">RNA-binding protein 48</fullName>
    </recommendedName>
</protein>
<evidence type="ECO:0000256" key="1">
    <source>
        <dbReference type="ARBA" id="ARBA00006938"/>
    </source>
</evidence>
<dbReference type="CDD" id="cd12442">
    <property type="entry name" value="RRM_RBM48"/>
    <property type="match status" value="1"/>
</dbReference>
<dbReference type="InterPro" id="IPR035979">
    <property type="entry name" value="RBD_domain_sf"/>
</dbReference>
<evidence type="ECO:0000256" key="3">
    <source>
        <dbReference type="ARBA" id="ARBA00022664"/>
    </source>
</evidence>
<dbReference type="EMBL" id="MCGN01000003">
    <property type="protein sequence ID" value="ORY98847.1"/>
    <property type="molecule type" value="Genomic_DNA"/>
</dbReference>
<dbReference type="PANTHER" id="PTHR20957">
    <property type="entry name" value="RNA-BINDING PROTEIN 48"/>
    <property type="match status" value="1"/>
</dbReference>
<dbReference type="GO" id="GO:0006397">
    <property type="term" value="P:mRNA processing"/>
    <property type="evidence" value="ECO:0007669"/>
    <property type="project" value="UniProtKB-KW"/>
</dbReference>
<proteinExistence type="inferred from homology"/>